<evidence type="ECO:0000256" key="4">
    <source>
        <dbReference type="ARBA" id="ARBA00022840"/>
    </source>
</evidence>
<reference evidence="8 9" key="1">
    <citation type="journal article" date="2015" name="Genome Biol. Evol.">
        <title>Phylogenomic analyses indicate that early fungi evolved digesting cell walls of algal ancestors of land plants.</title>
        <authorList>
            <person name="Chang Y."/>
            <person name="Wang S."/>
            <person name="Sekimoto S."/>
            <person name="Aerts A.L."/>
            <person name="Choi C."/>
            <person name="Clum A."/>
            <person name="LaButti K.M."/>
            <person name="Lindquist E.A."/>
            <person name="Yee Ngan C."/>
            <person name="Ohm R.A."/>
            <person name="Salamov A.A."/>
            <person name="Grigoriev I.V."/>
            <person name="Spatafora J.W."/>
            <person name="Berbee M.L."/>
        </authorList>
    </citation>
    <scope>NUCLEOTIDE SEQUENCE [LARGE SCALE GENOMIC DNA]</scope>
    <source>
        <strain evidence="8 9">JEL478</strain>
    </source>
</reference>
<dbReference type="EMBL" id="KQ965741">
    <property type="protein sequence ID" value="KXS18776.1"/>
    <property type="molecule type" value="Genomic_DNA"/>
</dbReference>
<protein>
    <submittedName>
        <fullName evidence="8">Kinase-like protein</fullName>
    </submittedName>
</protein>
<feature type="compositionally biased region" description="Acidic residues" evidence="6">
    <location>
        <begin position="83"/>
        <end position="94"/>
    </location>
</feature>
<evidence type="ECO:0000256" key="5">
    <source>
        <dbReference type="PROSITE-ProRule" id="PRU10141"/>
    </source>
</evidence>
<dbReference type="SUPFAM" id="SSF56112">
    <property type="entry name" value="Protein kinase-like (PK-like)"/>
    <property type="match status" value="1"/>
</dbReference>
<feature type="region of interest" description="Disordered" evidence="6">
    <location>
        <begin position="82"/>
        <end position="131"/>
    </location>
</feature>
<dbReference type="PROSITE" id="PS50011">
    <property type="entry name" value="PROTEIN_KINASE_DOM"/>
    <property type="match status" value="1"/>
</dbReference>
<feature type="domain" description="Protein kinase" evidence="7">
    <location>
        <begin position="138"/>
        <end position="393"/>
    </location>
</feature>
<proteinExistence type="predicted"/>
<organism evidence="8 9">
    <name type="scientific">Gonapodya prolifera (strain JEL478)</name>
    <name type="common">Monoblepharis prolifera</name>
    <dbReference type="NCBI Taxonomy" id="1344416"/>
    <lineage>
        <taxon>Eukaryota</taxon>
        <taxon>Fungi</taxon>
        <taxon>Fungi incertae sedis</taxon>
        <taxon>Chytridiomycota</taxon>
        <taxon>Chytridiomycota incertae sedis</taxon>
        <taxon>Monoblepharidomycetes</taxon>
        <taxon>Monoblepharidales</taxon>
        <taxon>Gonapodyaceae</taxon>
        <taxon>Gonapodya</taxon>
    </lineage>
</organism>
<dbReference type="InterPro" id="IPR050339">
    <property type="entry name" value="CC_SR_Kinase"/>
</dbReference>
<dbReference type="GO" id="GO:0005634">
    <property type="term" value="C:nucleus"/>
    <property type="evidence" value="ECO:0007669"/>
    <property type="project" value="TreeGrafter"/>
</dbReference>
<dbReference type="GO" id="GO:0005737">
    <property type="term" value="C:cytoplasm"/>
    <property type="evidence" value="ECO:0007669"/>
    <property type="project" value="TreeGrafter"/>
</dbReference>
<dbReference type="PANTHER" id="PTHR11042:SF190">
    <property type="entry name" value="MITOSIS INHIBITOR PROTEIN KINASE MIK1"/>
    <property type="match status" value="1"/>
</dbReference>
<dbReference type="Pfam" id="PF00069">
    <property type="entry name" value="Pkinase"/>
    <property type="match status" value="1"/>
</dbReference>
<evidence type="ECO:0000259" key="7">
    <source>
        <dbReference type="PROSITE" id="PS50011"/>
    </source>
</evidence>
<evidence type="ECO:0000256" key="6">
    <source>
        <dbReference type="SAM" id="MobiDB-lite"/>
    </source>
</evidence>
<dbReference type="GO" id="GO:0110031">
    <property type="term" value="P:negative regulation of G2/MI transition of meiotic cell cycle"/>
    <property type="evidence" value="ECO:0007669"/>
    <property type="project" value="TreeGrafter"/>
</dbReference>
<dbReference type="AlphaFoldDB" id="A0A139APW1"/>
<dbReference type="GO" id="GO:0004672">
    <property type="term" value="F:protein kinase activity"/>
    <property type="evidence" value="ECO:0007669"/>
    <property type="project" value="InterPro"/>
</dbReference>
<dbReference type="PANTHER" id="PTHR11042">
    <property type="entry name" value="EUKARYOTIC TRANSLATION INITIATION FACTOR 2-ALPHA KINASE EIF2-ALPHA KINASE -RELATED"/>
    <property type="match status" value="1"/>
</dbReference>
<keyword evidence="3 8" id="KW-0418">Kinase</keyword>
<dbReference type="Proteomes" id="UP000070544">
    <property type="component" value="Unassembled WGS sequence"/>
</dbReference>
<name>A0A139APW1_GONPJ</name>
<evidence type="ECO:0000313" key="9">
    <source>
        <dbReference type="Proteomes" id="UP000070544"/>
    </source>
</evidence>
<evidence type="ECO:0000256" key="1">
    <source>
        <dbReference type="ARBA" id="ARBA00022679"/>
    </source>
</evidence>
<dbReference type="Gene3D" id="1.10.510.10">
    <property type="entry name" value="Transferase(Phosphotransferase) domain 1"/>
    <property type="match status" value="1"/>
</dbReference>
<dbReference type="PROSITE" id="PS00107">
    <property type="entry name" value="PROTEIN_KINASE_ATP"/>
    <property type="match status" value="1"/>
</dbReference>
<keyword evidence="4 5" id="KW-0067">ATP-binding</keyword>
<dbReference type="InterPro" id="IPR011009">
    <property type="entry name" value="Kinase-like_dom_sf"/>
</dbReference>
<keyword evidence="1" id="KW-0808">Transferase</keyword>
<dbReference type="OrthoDB" id="541276at2759"/>
<keyword evidence="9" id="KW-1185">Reference proteome</keyword>
<dbReference type="GO" id="GO:0005524">
    <property type="term" value="F:ATP binding"/>
    <property type="evidence" value="ECO:0007669"/>
    <property type="project" value="UniProtKB-UniRule"/>
</dbReference>
<dbReference type="SMART" id="SM00220">
    <property type="entry name" value="S_TKc"/>
    <property type="match status" value="1"/>
</dbReference>
<dbReference type="InterPro" id="IPR017441">
    <property type="entry name" value="Protein_kinase_ATP_BS"/>
</dbReference>
<gene>
    <name evidence="8" type="ORF">M427DRAFT_42413</name>
</gene>
<evidence type="ECO:0000256" key="2">
    <source>
        <dbReference type="ARBA" id="ARBA00022741"/>
    </source>
</evidence>
<accession>A0A139APW1</accession>
<feature type="binding site" evidence="5">
    <location>
        <position position="166"/>
    </location>
    <ligand>
        <name>ATP</name>
        <dbReference type="ChEBI" id="CHEBI:30616"/>
    </ligand>
</feature>
<sequence>MYNPWGPGQLVPPPGAFGGPGFVPFGAPMGPPMPRPVPMYYGPVPIGNPMFQGGMGFPNQYIPNAQQNPLGGLIGAFGRLFENNDDDDDNDNDDSDRRRRRRARGSSHPPSTESYRHPSVSPSVHGRRVITDPDGQRFEVIAVLGSGSFGTVYKCRADDGSDVAVKEIDIRSHDDGMAESIISEMKHENIVEGFGGFILQEGRRRTGYIVLEYCENSTLSKWSQGAGRSDKVRAACKLLNGLSFLHKSRHMHRDLKPANILVSADDTVKIGNLGLATAIERSSSSVSRAMRRTWCGTKFYMAPEVHTGQGYSYPADVFSAGVVLLEMFTGTSPIAMGVTVGQALARGHSEATVLAQCGVESLASLRIRDAIVGMLRKEPSNRSTARQAYANFLRLV</sequence>
<evidence type="ECO:0000313" key="8">
    <source>
        <dbReference type="EMBL" id="KXS18776.1"/>
    </source>
</evidence>
<dbReference type="STRING" id="1344416.A0A139APW1"/>
<dbReference type="InterPro" id="IPR000719">
    <property type="entry name" value="Prot_kinase_dom"/>
</dbReference>
<evidence type="ECO:0000256" key="3">
    <source>
        <dbReference type="ARBA" id="ARBA00022777"/>
    </source>
</evidence>
<keyword evidence="2 5" id="KW-0547">Nucleotide-binding</keyword>